<feature type="compositionally biased region" description="Polar residues" evidence="1">
    <location>
        <begin position="52"/>
        <end position="64"/>
    </location>
</feature>
<sequence>MTLRLFGIGTDGVLEAGHLIETSLGSQGIVDSGQQHARRGEGDEQNVPMDDVQSTPAVQETSEQNESRPHGQDEGLDIVQDADDTAASLKSRSIIVEDEAPQDMPMLSDRDVDGSNPDIPLQPPTLDEDSLAAVEPQSGAGIVDLKRDRNEADNDERDDRPAIRRRLSEDLTDIPSTPFSLELTYPELPDIETPVPSSPPPRTPTAQPEAHKTPVHSPGRTATTAKLMSPSTPPTAADTGSVPRTPVPAPASPAMQVHVTPEPLSLSAVAGTSSASKTPVPVPVSPADKSRRTPVISEPAGPTAAVRGTPSPAQTSVSASSPLEIRAVKEEPLDGGLPSSSKVAASRRPLLGISHLALAYHIGKRFVGARGQRFL</sequence>
<dbReference type="STRING" id="5364.A0A5C3N660"/>
<reference evidence="2 3" key="1">
    <citation type="journal article" date="2019" name="Nat. Ecol. Evol.">
        <title>Megaphylogeny resolves global patterns of mushroom evolution.</title>
        <authorList>
            <person name="Varga T."/>
            <person name="Krizsan K."/>
            <person name="Foldi C."/>
            <person name="Dima B."/>
            <person name="Sanchez-Garcia M."/>
            <person name="Sanchez-Ramirez S."/>
            <person name="Szollosi G.J."/>
            <person name="Szarkandi J.G."/>
            <person name="Papp V."/>
            <person name="Albert L."/>
            <person name="Andreopoulos W."/>
            <person name="Angelini C."/>
            <person name="Antonin V."/>
            <person name="Barry K.W."/>
            <person name="Bougher N.L."/>
            <person name="Buchanan P."/>
            <person name="Buyck B."/>
            <person name="Bense V."/>
            <person name="Catcheside P."/>
            <person name="Chovatia M."/>
            <person name="Cooper J."/>
            <person name="Damon W."/>
            <person name="Desjardin D."/>
            <person name="Finy P."/>
            <person name="Geml J."/>
            <person name="Haridas S."/>
            <person name="Hughes K."/>
            <person name="Justo A."/>
            <person name="Karasinski D."/>
            <person name="Kautmanova I."/>
            <person name="Kiss B."/>
            <person name="Kocsube S."/>
            <person name="Kotiranta H."/>
            <person name="LaButti K.M."/>
            <person name="Lechner B.E."/>
            <person name="Liimatainen K."/>
            <person name="Lipzen A."/>
            <person name="Lukacs Z."/>
            <person name="Mihaltcheva S."/>
            <person name="Morgado L.N."/>
            <person name="Niskanen T."/>
            <person name="Noordeloos M.E."/>
            <person name="Ohm R.A."/>
            <person name="Ortiz-Santana B."/>
            <person name="Ovrebo C."/>
            <person name="Racz N."/>
            <person name="Riley R."/>
            <person name="Savchenko A."/>
            <person name="Shiryaev A."/>
            <person name="Soop K."/>
            <person name="Spirin V."/>
            <person name="Szebenyi C."/>
            <person name="Tomsovsky M."/>
            <person name="Tulloss R.E."/>
            <person name="Uehling J."/>
            <person name="Grigoriev I.V."/>
            <person name="Vagvolgyi C."/>
            <person name="Papp T."/>
            <person name="Martin F.M."/>
            <person name="Miettinen O."/>
            <person name="Hibbett D.S."/>
            <person name="Nagy L.G."/>
        </authorList>
    </citation>
    <scope>NUCLEOTIDE SEQUENCE [LARGE SCALE GENOMIC DNA]</scope>
    <source>
        <strain evidence="2 3">OMC1185</strain>
    </source>
</reference>
<feature type="compositionally biased region" description="Polar residues" evidence="1">
    <location>
        <begin position="311"/>
        <end position="321"/>
    </location>
</feature>
<evidence type="ECO:0000256" key="1">
    <source>
        <dbReference type="SAM" id="MobiDB-lite"/>
    </source>
</evidence>
<name>A0A5C3N660_9AGAM</name>
<organism evidence="2 3">
    <name type="scientific">Heliocybe sulcata</name>
    <dbReference type="NCBI Taxonomy" id="5364"/>
    <lineage>
        <taxon>Eukaryota</taxon>
        <taxon>Fungi</taxon>
        <taxon>Dikarya</taxon>
        <taxon>Basidiomycota</taxon>
        <taxon>Agaricomycotina</taxon>
        <taxon>Agaricomycetes</taxon>
        <taxon>Gloeophyllales</taxon>
        <taxon>Gloeophyllaceae</taxon>
        <taxon>Heliocybe</taxon>
    </lineage>
</organism>
<gene>
    <name evidence="2" type="ORF">OE88DRAFT_1239215</name>
</gene>
<proteinExistence type="predicted"/>
<protein>
    <submittedName>
        <fullName evidence="2">Uncharacterized protein</fullName>
    </submittedName>
</protein>
<evidence type="ECO:0000313" key="3">
    <source>
        <dbReference type="Proteomes" id="UP000305948"/>
    </source>
</evidence>
<dbReference type="AlphaFoldDB" id="A0A5C3N660"/>
<keyword evidence="3" id="KW-1185">Reference proteome</keyword>
<accession>A0A5C3N660</accession>
<dbReference type="EMBL" id="ML213507">
    <property type="protein sequence ID" value="TFK53299.1"/>
    <property type="molecule type" value="Genomic_DNA"/>
</dbReference>
<feature type="compositionally biased region" description="Acidic residues" evidence="1">
    <location>
        <begin position="74"/>
        <end position="84"/>
    </location>
</feature>
<evidence type="ECO:0000313" key="2">
    <source>
        <dbReference type="EMBL" id="TFK53299.1"/>
    </source>
</evidence>
<feature type="compositionally biased region" description="Basic and acidic residues" evidence="1">
    <location>
        <begin position="144"/>
        <end position="169"/>
    </location>
</feature>
<feature type="compositionally biased region" description="Polar residues" evidence="1">
    <location>
        <begin position="220"/>
        <end position="230"/>
    </location>
</feature>
<dbReference type="Proteomes" id="UP000305948">
    <property type="component" value="Unassembled WGS sequence"/>
</dbReference>
<feature type="region of interest" description="Disordered" evidence="1">
    <location>
        <begin position="27"/>
        <end position="324"/>
    </location>
</feature>